<dbReference type="GO" id="GO:0005524">
    <property type="term" value="F:ATP binding"/>
    <property type="evidence" value="ECO:0007669"/>
    <property type="project" value="UniProtKB-KW"/>
</dbReference>
<keyword evidence="4" id="KW-0067">ATP-binding</keyword>
<reference evidence="6" key="1">
    <citation type="submission" date="2018-05" db="EMBL/GenBank/DDBJ databases">
        <authorList>
            <consortium name="NARMS: The National Antimicrobial Resistance Monitoring System"/>
        </authorList>
    </citation>
    <scope>NUCLEOTIDE SEQUENCE</scope>
    <source>
        <strain evidence="6">FSIS1607372</strain>
    </source>
</reference>
<dbReference type="InterPro" id="IPR027417">
    <property type="entry name" value="P-loop_NTPase"/>
</dbReference>
<sequence length="165" mass="19163">MSGVLVYITGLSGSGKTTLAKELQKELILQNIYPILLDGDELRACINNANYDIKNRMEMAMFYVKIAKMLYNQGFIVILSTISMFDSIREFNRNCFQNYLEIFLDVSFEIRKKRDSKNFFKNKMENMAGIDQILELPKKSHIVLKDDFDINNAKILIINKILNFV</sequence>
<feature type="domain" description="APS kinase" evidence="5">
    <location>
        <begin position="3"/>
        <end position="144"/>
    </location>
</feature>
<dbReference type="PANTHER" id="PTHR11055:SF1">
    <property type="entry name" value="PAPS SYNTHETASE, ISOFORM D"/>
    <property type="match status" value="1"/>
</dbReference>
<evidence type="ECO:0000256" key="4">
    <source>
        <dbReference type="ARBA" id="ARBA00022840"/>
    </source>
</evidence>
<dbReference type="RefSeq" id="WP_070248374.1">
    <property type="nucleotide sequence ID" value="NZ_JAKKYI010000011.1"/>
</dbReference>
<keyword evidence="3" id="KW-0547">Nucleotide-binding</keyword>
<comment type="pathway">
    <text evidence="1">Sulfur metabolism; hydrogen sulfide biosynthesis; sulfite from sulfate: step 2/3.</text>
</comment>
<evidence type="ECO:0000256" key="1">
    <source>
        <dbReference type="ARBA" id="ARBA00004806"/>
    </source>
</evidence>
<dbReference type="InterPro" id="IPR059117">
    <property type="entry name" value="APS_kinase_dom"/>
</dbReference>
<name>A0A5T0Q1Z4_CAMJU</name>
<proteinExistence type="predicted"/>
<dbReference type="Gene3D" id="3.40.50.300">
    <property type="entry name" value="P-loop containing nucleotide triphosphate hydrolases"/>
    <property type="match status" value="1"/>
</dbReference>
<dbReference type="SUPFAM" id="SSF52540">
    <property type="entry name" value="P-loop containing nucleoside triphosphate hydrolases"/>
    <property type="match status" value="1"/>
</dbReference>
<dbReference type="PANTHER" id="PTHR11055">
    <property type="entry name" value="BIFUNCTIONAL 3'-PHOSPHOADENOSINE 5'-PHOSPHOSULFATE SYNTHASE"/>
    <property type="match status" value="1"/>
</dbReference>
<dbReference type="GO" id="GO:0004020">
    <property type="term" value="F:adenylylsulfate kinase activity"/>
    <property type="evidence" value="ECO:0007669"/>
    <property type="project" value="UniProtKB-EC"/>
</dbReference>
<accession>A0A5T0Q1Z4</accession>
<dbReference type="NCBIfam" id="NF004041">
    <property type="entry name" value="PRK05541.1"/>
    <property type="match status" value="1"/>
</dbReference>
<dbReference type="GO" id="GO:0000103">
    <property type="term" value="P:sulfate assimilation"/>
    <property type="evidence" value="ECO:0007669"/>
    <property type="project" value="TreeGrafter"/>
</dbReference>
<comment type="caution">
    <text evidence="6">The sequence shown here is derived from an EMBL/GenBank/DDBJ whole genome shotgun (WGS) entry which is preliminary data.</text>
</comment>
<evidence type="ECO:0000313" key="6">
    <source>
        <dbReference type="EMBL" id="EAK1948489.1"/>
    </source>
</evidence>
<organism evidence="6">
    <name type="scientific">Campylobacter jejuni</name>
    <dbReference type="NCBI Taxonomy" id="197"/>
    <lineage>
        <taxon>Bacteria</taxon>
        <taxon>Pseudomonadati</taxon>
        <taxon>Campylobacterota</taxon>
        <taxon>Epsilonproteobacteria</taxon>
        <taxon>Campylobacterales</taxon>
        <taxon>Campylobacteraceae</taxon>
        <taxon>Campylobacter</taxon>
    </lineage>
</organism>
<dbReference type="EMBL" id="AACEEA010000035">
    <property type="protein sequence ID" value="EAK1948489.1"/>
    <property type="molecule type" value="Genomic_DNA"/>
</dbReference>
<keyword evidence="6" id="KW-0418">Kinase</keyword>
<gene>
    <name evidence="6" type="ORF">BG735_07550</name>
</gene>
<dbReference type="AlphaFoldDB" id="A0A5T0Q1Z4"/>
<evidence type="ECO:0000256" key="2">
    <source>
        <dbReference type="ARBA" id="ARBA00022679"/>
    </source>
</evidence>
<keyword evidence="2 6" id="KW-0808">Transferase</keyword>
<evidence type="ECO:0000259" key="5">
    <source>
        <dbReference type="Pfam" id="PF01583"/>
    </source>
</evidence>
<dbReference type="EC" id="2.7.1.25" evidence="6"/>
<protein>
    <submittedName>
        <fullName evidence="6">Adenylyl-sulfate kinase</fullName>
        <ecNumber evidence="6">2.7.1.25</ecNumber>
    </submittedName>
</protein>
<dbReference type="Pfam" id="PF01583">
    <property type="entry name" value="APS_kinase"/>
    <property type="match status" value="1"/>
</dbReference>
<evidence type="ECO:0000256" key="3">
    <source>
        <dbReference type="ARBA" id="ARBA00022741"/>
    </source>
</evidence>